<dbReference type="EMBL" id="KB445811">
    <property type="protein sequence ID" value="EMD32331.1"/>
    <property type="molecule type" value="Genomic_DNA"/>
</dbReference>
<keyword evidence="3" id="KW-1185">Reference proteome</keyword>
<dbReference type="AlphaFoldDB" id="M2R0E9"/>
<sequence length="469" mass="48764">MSQVVPVVQMMTTIYEGTAASRSSVHETGCIDDSTSHSLPELQTTRCPRPIEMRRIEGLLVAPASGISLKPDSICTPAPRSLPRLVFSHLPPHSASLSATRSPPHNLTCLTPENPATPDNLPGWHTFCPFHMSQFFERQKIGLLLLLELVLCGIPCFVAASRAESRYHARCSAAKLSELLGLVAGLEPVFVVYEVDDGLPFTLVCSSPVDVTEEHDSVAQGDSNISLTCANASSTPSDSSPGCDAQAEDAGVLSSSSVSDATAPRPASGLPSPKSAFSPSPLITAEGGVGSDVVISSRHSHTVAPLPPLISAPESLAAEPASEVLAPSLFNCATLDYGPSLPSSSSAAEDSSSFDDVIVLSLPRPSLPTSVPTPEASSAQSVPIAASLLPAPHLQAADRSCLSPFATPAGGSLDFDDVIVFSPPRPSSRHTPHPSRLPTPSLPLGESNCRSDSSMLSRTLGSPGPVILD</sequence>
<name>M2R0E9_CERS8</name>
<feature type="compositionally biased region" description="Polar residues" evidence="1">
    <location>
        <begin position="448"/>
        <end position="460"/>
    </location>
</feature>
<gene>
    <name evidence="2" type="ORF">CERSUDRAFT_99420</name>
</gene>
<dbReference type="HOGENOM" id="CLU_582655_0_0_1"/>
<protein>
    <submittedName>
        <fullName evidence="2">Uncharacterized protein</fullName>
    </submittedName>
</protein>
<reference evidence="2 3" key="1">
    <citation type="journal article" date="2012" name="Proc. Natl. Acad. Sci. U.S.A.">
        <title>Comparative genomics of Ceriporiopsis subvermispora and Phanerochaete chrysosporium provide insight into selective ligninolysis.</title>
        <authorList>
            <person name="Fernandez-Fueyo E."/>
            <person name="Ruiz-Duenas F.J."/>
            <person name="Ferreira P."/>
            <person name="Floudas D."/>
            <person name="Hibbett D.S."/>
            <person name="Canessa P."/>
            <person name="Larrondo L.F."/>
            <person name="James T.Y."/>
            <person name="Seelenfreund D."/>
            <person name="Lobos S."/>
            <person name="Polanco R."/>
            <person name="Tello M."/>
            <person name="Honda Y."/>
            <person name="Watanabe T."/>
            <person name="Watanabe T."/>
            <person name="Ryu J.S."/>
            <person name="Kubicek C.P."/>
            <person name="Schmoll M."/>
            <person name="Gaskell J."/>
            <person name="Hammel K.E."/>
            <person name="St John F.J."/>
            <person name="Vanden Wymelenberg A."/>
            <person name="Sabat G."/>
            <person name="Splinter BonDurant S."/>
            <person name="Syed K."/>
            <person name="Yadav J.S."/>
            <person name="Doddapaneni H."/>
            <person name="Subramanian V."/>
            <person name="Lavin J.L."/>
            <person name="Oguiza J.A."/>
            <person name="Perez G."/>
            <person name="Pisabarro A.G."/>
            <person name="Ramirez L."/>
            <person name="Santoyo F."/>
            <person name="Master E."/>
            <person name="Coutinho P.M."/>
            <person name="Henrissat B."/>
            <person name="Lombard V."/>
            <person name="Magnuson J.K."/>
            <person name="Kuees U."/>
            <person name="Hori C."/>
            <person name="Igarashi K."/>
            <person name="Samejima M."/>
            <person name="Held B.W."/>
            <person name="Barry K.W."/>
            <person name="LaButti K.M."/>
            <person name="Lapidus A."/>
            <person name="Lindquist E.A."/>
            <person name="Lucas S.M."/>
            <person name="Riley R."/>
            <person name="Salamov A.A."/>
            <person name="Hoffmeister D."/>
            <person name="Schwenk D."/>
            <person name="Hadar Y."/>
            <person name="Yarden O."/>
            <person name="de Vries R.P."/>
            <person name="Wiebenga A."/>
            <person name="Stenlid J."/>
            <person name="Eastwood D."/>
            <person name="Grigoriev I.V."/>
            <person name="Berka R.M."/>
            <person name="Blanchette R.A."/>
            <person name="Kersten P."/>
            <person name="Martinez A.T."/>
            <person name="Vicuna R."/>
            <person name="Cullen D."/>
        </authorList>
    </citation>
    <scope>NUCLEOTIDE SEQUENCE [LARGE SCALE GENOMIC DNA]</scope>
    <source>
        <strain evidence="2 3">B</strain>
    </source>
</reference>
<proteinExistence type="predicted"/>
<feature type="compositionally biased region" description="Polar residues" evidence="1">
    <location>
        <begin position="230"/>
        <end position="240"/>
    </location>
</feature>
<feature type="region of interest" description="Disordered" evidence="1">
    <location>
        <begin position="230"/>
        <end position="282"/>
    </location>
</feature>
<organism evidence="2 3">
    <name type="scientific">Ceriporiopsis subvermispora (strain B)</name>
    <name type="common">White-rot fungus</name>
    <name type="synonym">Gelatoporia subvermispora</name>
    <dbReference type="NCBI Taxonomy" id="914234"/>
    <lineage>
        <taxon>Eukaryota</taxon>
        <taxon>Fungi</taxon>
        <taxon>Dikarya</taxon>
        <taxon>Basidiomycota</taxon>
        <taxon>Agaricomycotina</taxon>
        <taxon>Agaricomycetes</taxon>
        <taxon>Polyporales</taxon>
        <taxon>Gelatoporiaceae</taxon>
        <taxon>Gelatoporia</taxon>
    </lineage>
</organism>
<feature type="region of interest" description="Disordered" evidence="1">
    <location>
        <begin position="423"/>
        <end position="469"/>
    </location>
</feature>
<evidence type="ECO:0000256" key="1">
    <source>
        <dbReference type="SAM" id="MobiDB-lite"/>
    </source>
</evidence>
<dbReference type="Proteomes" id="UP000016930">
    <property type="component" value="Unassembled WGS sequence"/>
</dbReference>
<accession>M2R0E9</accession>
<evidence type="ECO:0000313" key="2">
    <source>
        <dbReference type="EMBL" id="EMD32331.1"/>
    </source>
</evidence>
<evidence type="ECO:0000313" key="3">
    <source>
        <dbReference type="Proteomes" id="UP000016930"/>
    </source>
</evidence>